<keyword evidence="3" id="KW-1185">Reference proteome</keyword>
<reference evidence="2 3" key="1">
    <citation type="submission" date="2013-08" db="EMBL/GenBank/DDBJ databases">
        <authorList>
            <person name="Huang J."/>
            <person name="Wang G."/>
        </authorList>
    </citation>
    <scope>NUCLEOTIDE SEQUENCE [LARGE SCALE GENOMIC DNA]</scope>
    <source>
        <strain evidence="2 3">JSM 072002</strain>
    </source>
</reference>
<feature type="transmembrane region" description="Helical" evidence="1">
    <location>
        <begin position="152"/>
        <end position="170"/>
    </location>
</feature>
<feature type="transmembrane region" description="Helical" evidence="1">
    <location>
        <begin position="300"/>
        <end position="317"/>
    </location>
</feature>
<dbReference type="AlphaFoldDB" id="A0A0A5G322"/>
<dbReference type="EMBL" id="AVPG01000022">
    <property type="protein sequence ID" value="KGX85508.1"/>
    <property type="molecule type" value="Genomic_DNA"/>
</dbReference>
<keyword evidence="1" id="KW-1133">Transmembrane helix</keyword>
<comment type="caution">
    <text evidence="2">The sequence shown here is derived from an EMBL/GenBank/DDBJ whole genome shotgun (WGS) entry which is preliminary data.</text>
</comment>
<keyword evidence="1" id="KW-0812">Transmembrane</keyword>
<proteinExistence type="predicted"/>
<feature type="transmembrane region" description="Helical" evidence="1">
    <location>
        <begin position="73"/>
        <end position="93"/>
    </location>
</feature>
<dbReference type="Proteomes" id="UP000030401">
    <property type="component" value="Unassembled WGS sequence"/>
</dbReference>
<dbReference type="OrthoDB" id="2958038at2"/>
<evidence type="ECO:0000256" key="1">
    <source>
        <dbReference type="SAM" id="Phobius"/>
    </source>
</evidence>
<dbReference type="STRING" id="1385512.N784_08860"/>
<evidence type="ECO:0000313" key="3">
    <source>
        <dbReference type="Proteomes" id="UP000030401"/>
    </source>
</evidence>
<sequence>MSKDIDQAIFSLVYQNRFKRIIELYKRSFFILFDKVTLIYLIPFVSIGMIFLRSYILEHRTETIYTFFHHAPLLLSSEFAYLLLLAAGLASFISPRYKLTNSDYLLITLPVNMELIFRRNIQREQIKRLIVMVILFSLSTLLFDFFSILTCVLLILTFAIVDLFTGLFQWMAFQKQGRQKLCFIMGYFVLLIIIGVGFILFQSHYLAYYYIIGMGLMFTVTIKWFREELLYSVKWGETISYGEEKTWNRLIVKLITGVGFNFPSKLYITKKNGSKKRVNYQLTSVLSANWEGYLLNNKSITLNILINTIAIFILLSIRFHVYSLSYFLSTLLMFYLLKNIFQEQLTTHKFRVLPWSKRDYIKSFLKSVSWLVGLLLILQFIVLIFISGNGIYQSIFAVIGHGVYSVFFFILLLQNSFLLLESKNNFLKLKQFMLIMSYMGLNFISIYYPVLNVVMIVSIVLMRHFIVRVRE</sequence>
<keyword evidence="1" id="KW-0472">Membrane</keyword>
<dbReference type="RefSeq" id="WP_036835405.1">
    <property type="nucleotide sequence ID" value="NZ_AVPG01000022.1"/>
</dbReference>
<feature type="transmembrane region" description="Helical" evidence="1">
    <location>
        <begin position="394"/>
        <end position="420"/>
    </location>
</feature>
<protein>
    <submittedName>
        <fullName evidence="2">Uncharacterized protein</fullName>
    </submittedName>
</protein>
<feature type="transmembrane region" description="Helical" evidence="1">
    <location>
        <begin position="368"/>
        <end position="388"/>
    </location>
</feature>
<feature type="transmembrane region" description="Helical" evidence="1">
    <location>
        <begin position="441"/>
        <end position="466"/>
    </location>
</feature>
<feature type="transmembrane region" description="Helical" evidence="1">
    <location>
        <begin position="182"/>
        <end position="201"/>
    </location>
</feature>
<name>A0A0A5G322_9BACI</name>
<accession>A0A0A5G322</accession>
<feature type="transmembrane region" description="Helical" evidence="1">
    <location>
        <begin position="207"/>
        <end position="225"/>
    </location>
</feature>
<organism evidence="2 3">
    <name type="scientific">Pontibacillus litoralis JSM 072002</name>
    <dbReference type="NCBI Taxonomy" id="1385512"/>
    <lineage>
        <taxon>Bacteria</taxon>
        <taxon>Bacillati</taxon>
        <taxon>Bacillota</taxon>
        <taxon>Bacilli</taxon>
        <taxon>Bacillales</taxon>
        <taxon>Bacillaceae</taxon>
        <taxon>Pontibacillus</taxon>
    </lineage>
</organism>
<evidence type="ECO:0000313" key="2">
    <source>
        <dbReference type="EMBL" id="KGX85508.1"/>
    </source>
</evidence>
<feature type="transmembrane region" description="Helical" evidence="1">
    <location>
        <begin position="29"/>
        <end position="52"/>
    </location>
</feature>
<gene>
    <name evidence="2" type="ORF">N784_08860</name>
</gene>
<feature type="transmembrane region" description="Helical" evidence="1">
    <location>
        <begin position="129"/>
        <end position="146"/>
    </location>
</feature>